<dbReference type="Proteomes" id="UP000475862">
    <property type="component" value="Unassembled WGS sequence"/>
</dbReference>
<sequence length="437" mass="49264">MAIKSEKILINCVLLMGFLSSSSGAYLYEMEDLPSSSSYSLDSSNTSKSVDIPTDPHSPYSGDFGEYFSEQYSVLKLVLSYLNYYDLNTLREVNSSLKIATDILLKKRTWIQAASLNYMHGTDHRPEPIHSGHFIDLRIEPKVLFTFEGMAGGPSSRSRPKICMRLRDRNDNRFFPRSDIVPKSVKTFVPVGAKGIIYPDKNEKNELITVQTMMHKKLALLYLPTTDSYDVSVFTRVVTSDSFAQEPILEFFQSDPRPIRGIIFLKVGAPHIDGMIRFIVKMVSNNQSEPFALSGGHVSSLDYDNPPKKNIPGVLKAIIFRGDGIRCVSDFISSTTDDGVLEGLKLTALHVDKTIGKLNIHKTFIMMFQCVDRHSLPIEDNTLIAKVFPNIPIFGMQTWGEIGFRSFKTNEFKFAPKKRKLSIMHSVKTTYIIVTID</sequence>
<proteinExistence type="predicted"/>
<protein>
    <recommendedName>
        <fullName evidence="4">F-box domain-containing protein</fullName>
    </recommendedName>
</protein>
<keyword evidence="3" id="KW-1185">Reference proteome</keyword>
<name>A0A6G0TA35_APHGL</name>
<feature type="chain" id="PRO_5026273944" description="F-box domain-containing protein" evidence="1">
    <location>
        <begin position="25"/>
        <end position="437"/>
    </location>
</feature>
<comment type="caution">
    <text evidence="2">The sequence shown here is derived from an EMBL/GenBank/DDBJ whole genome shotgun (WGS) entry which is preliminary data.</text>
</comment>
<evidence type="ECO:0000313" key="2">
    <source>
        <dbReference type="EMBL" id="KAE9528877.1"/>
    </source>
</evidence>
<reference evidence="2 3" key="1">
    <citation type="submission" date="2019-08" db="EMBL/GenBank/DDBJ databases">
        <title>The genome of the soybean aphid Biotype 1, its phylome, world population structure and adaptation to the North American continent.</title>
        <authorList>
            <person name="Giordano R."/>
            <person name="Donthu R.K."/>
            <person name="Hernandez A.G."/>
            <person name="Wright C.L."/>
            <person name="Zimin A.V."/>
        </authorList>
    </citation>
    <scope>NUCLEOTIDE SEQUENCE [LARGE SCALE GENOMIC DNA]</scope>
    <source>
        <tissue evidence="2">Whole aphids</tissue>
    </source>
</reference>
<dbReference type="AlphaFoldDB" id="A0A6G0TA35"/>
<gene>
    <name evidence="2" type="ORF">AGLY_012452</name>
</gene>
<evidence type="ECO:0000256" key="1">
    <source>
        <dbReference type="SAM" id="SignalP"/>
    </source>
</evidence>
<keyword evidence="1" id="KW-0732">Signal</keyword>
<evidence type="ECO:0000313" key="3">
    <source>
        <dbReference type="Proteomes" id="UP000475862"/>
    </source>
</evidence>
<evidence type="ECO:0008006" key="4">
    <source>
        <dbReference type="Google" id="ProtNLM"/>
    </source>
</evidence>
<accession>A0A6G0TA35</accession>
<dbReference type="OrthoDB" id="199913at2759"/>
<feature type="signal peptide" evidence="1">
    <location>
        <begin position="1"/>
        <end position="24"/>
    </location>
</feature>
<organism evidence="2 3">
    <name type="scientific">Aphis glycines</name>
    <name type="common">Soybean aphid</name>
    <dbReference type="NCBI Taxonomy" id="307491"/>
    <lineage>
        <taxon>Eukaryota</taxon>
        <taxon>Metazoa</taxon>
        <taxon>Ecdysozoa</taxon>
        <taxon>Arthropoda</taxon>
        <taxon>Hexapoda</taxon>
        <taxon>Insecta</taxon>
        <taxon>Pterygota</taxon>
        <taxon>Neoptera</taxon>
        <taxon>Paraneoptera</taxon>
        <taxon>Hemiptera</taxon>
        <taxon>Sternorrhyncha</taxon>
        <taxon>Aphidomorpha</taxon>
        <taxon>Aphidoidea</taxon>
        <taxon>Aphididae</taxon>
        <taxon>Aphidini</taxon>
        <taxon>Aphis</taxon>
        <taxon>Aphis</taxon>
    </lineage>
</organism>
<dbReference type="EMBL" id="VYZN01000048">
    <property type="protein sequence ID" value="KAE9528877.1"/>
    <property type="molecule type" value="Genomic_DNA"/>
</dbReference>